<accession>A0A419WHH4</accession>
<comment type="caution">
    <text evidence="2">The sequence shown here is derived from an EMBL/GenBank/DDBJ whole genome shotgun (WGS) entry which is preliminary data.</text>
</comment>
<name>A0A419WHH4_9EURY</name>
<reference evidence="2 3" key="1">
    <citation type="submission" date="2018-09" db="EMBL/GenBank/DDBJ databases">
        <title>Genomic Encyclopedia of Archaeal and Bacterial Type Strains, Phase II (KMG-II): from individual species to whole genera.</title>
        <authorList>
            <person name="Goeker M."/>
        </authorList>
    </citation>
    <scope>NUCLEOTIDE SEQUENCE [LARGE SCALE GENOMIC DNA]</scope>
    <source>
        <strain evidence="2 3">DSM 13151</strain>
    </source>
</reference>
<dbReference type="InterPro" id="IPR006311">
    <property type="entry name" value="TAT_signal"/>
</dbReference>
<evidence type="ECO:0000313" key="2">
    <source>
        <dbReference type="EMBL" id="RKD94875.1"/>
    </source>
</evidence>
<keyword evidence="3" id="KW-1185">Reference proteome</keyword>
<organism evidence="2 3">
    <name type="scientific">Halopiger aswanensis</name>
    <dbReference type="NCBI Taxonomy" id="148449"/>
    <lineage>
        <taxon>Archaea</taxon>
        <taxon>Methanobacteriati</taxon>
        <taxon>Methanobacteriota</taxon>
        <taxon>Stenosarchaea group</taxon>
        <taxon>Halobacteria</taxon>
        <taxon>Halobacteriales</taxon>
        <taxon>Natrialbaceae</taxon>
        <taxon>Halopiger</taxon>
    </lineage>
</organism>
<dbReference type="AlphaFoldDB" id="A0A419WHH4"/>
<evidence type="ECO:0000256" key="1">
    <source>
        <dbReference type="SAM" id="MobiDB-lite"/>
    </source>
</evidence>
<dbReference type="RefSeq" id="WP_120244209.1">
    <property type="nucleotide sequence ID" value="NZ_RAPO01000002.1"/>
</dbReference>
<dbReference type="PROSITE" id="PS51257">
    <property type="entry name" value="PROKAR_LIPOPROTEIN"/>
    <property type="match status" value="1"/>
</dbReference>
<evidence type="ECO:0000313" key="3">
    <source>
        <dbReference type="Proteomes" id="UP000283805"/>
    </source>
</evidence>
<dbReference type="PROSITE" id="PS51318">
    <property type="entry name" value="TAT"/>
    <property type="match status" value="1"/>
</dbReference>
<sequence length="198" mass="21217">MSNLPSRRRFLALTGTGTTAALAGCSQLESLTQSDDGTNGEAGGAVTVAVSPPQEELESLNQQLQSGELNRTEALDEQQALNEDATAAFEDAASDRGISVEDSAAEFGLLQVSGDDSAIMDALRNGDIQGIYPGDQYDAFVQQEQQRAQQQRMIAEQQQQQQDQQDQQTDETNDSDDDSTDDTSDADNTSESGNESTE</sequence>
<dbReference type="OrthoDB" id="187751at2157"/>
<protein>
    <submittedName>
        <fullName evidence="2">Uncharacterized protein</fullName>
    </submittedName>
</protein>
<feature type="region of interest" description="Disordered" evidence="1">
    <location>
        <begin position="143"/>
        <end position="198"/>
    </location>
</feature>
<dbReference type="EMBL" id="RAPO01000002">
    <property type="protein sequence ID" value="RKD94875.1"/>
    <property type="molecule type" value="Genomic_DNA"/>
</dbReference>
<proteinExistence type="predicted"/>
<dbReference type="Proteomes" id="UP000283805">
    <property type="component" value="Unassembled WGS sequence"/>
</dbReference>
<gene>
    <name evidence="2" type="ORF">ATJ93_1718</name>
</gene>
<feature type="compositionally biased region" description="Acidic residues" evidence="1">
    <location>
        <begin position="168"/>
        <end position="185"/>
    </location>
</feature>
<feature type="compositionally biased region" description="Low complexity" evidence="1">
    <location>
        <begin position="143"/>
        <end position="167"/>
    </location>
</feature>